<dbReference type="InterPro" id="IPR002818">
    <property type="entry name" value="DJ-1/PfpI"/>
</dbReference>
<dbReference type="Gene3D" id="3.40.50.880">
    <property type="match status" value="1"/>
</dbReference>
<dbReference type="AlphaFoldDB" id="A0A1I7MZ69"/>
<accession>A0A1I7MZ69</accession>
<evidence type="ECO:0000259" key="2">
    <source>
        <dbReference type="Pfam" id="PF01965"/>
    </source>
</evidence>
<dbReference type="GO" id="GO:0008233">
    <property type="term" value="F:peptidase activity"/>
    <property type="evidence" value="ECO:0007669"/>
    <property type="project" value="UniProtKB-KW"/>
</dbReference>
<comment type="similarity">
    <text evidence="1">Belongs to the peptidase C56 family.</text>
</comment>
<dbReference type="SUPFAM" id="SSF52317">
    <property type="entry name" value="Class I glutamine amidotransferase-like"/>
    <property type="match status" value="1"/>
</dbReference>
<dbReference type="EMBL" id="FPCH01000001">
    <property type="protein sequence ID" value="SFV27658.1"/>
    <property type="molecule type" value="Genomic_DNA"/>
</dbReference>
<dbReference type="OrthoDB" id="9792284at2"/>
<evidence type="ECO:0000256" key="1">
    <source>
        <dbReference type="ARBA" id="ARBA00008542"/>
    </source>
</evidence>
<dbReference type="PANTHER" id="PTHR42733:SF12">
    <property type="entry name" value="PROTEINASE"/>
    <property type="match status" value="1"/>
</dbReference>
<sequence length="192" mass="20949">MPKISKAKILILATDGFEQSELDVPREKLKAVAQLVHVCAPKQRKQKDSIIGWQNQDWGKPVKVDMELGEASTSLYDAIVLPGGQMNPDTLRQNPEAIKLIKAFLADGKVVAAICHAPWLLIEANAVRGRKATSYTSIKTDMINAGANWVDEPVVSEDGIVTSRNPGDIEAFVAKIIEEIEEGKHDRAVLAA</sequence>
<dbReference type="InterPro" id="IPR029062">
    <property type="entry name" value="Class_I_gatase-like"/>
</dbReference>
<dbReference type="STRING" id="51670.SAMN04488557_0814"/>
<evidence type="ECO:0000313" key="4">
    <source>
        <dbReference type="Proteomes" id="UP000199423"/>
    </source>
</evidence>
<name>A0A1I7MZ69_9HYPH</name>
<feature type="domain" description="DJ-1/PfpI" evidence="2">
    <location>
        <begin position="8"/>
        <end position="179"/>
    </location>
</feature>
<keyword evidence="4" id="KW-1185">Reference proteome</keyword>
<dbReference type="Proteomes" id="UP000199423">
    <property type="component" value="Unassembled WGS sequence"/>
</dbReference>
<reference evidence="4" key="1">
    <citation type="submission" date="2016-10" db="EMBL/GenBank/DDBJ databases">
        <authorList>
            <person name="Varghese N."/>
            <person name="Submissions S."/>
        </authorList>
    </citation>
    <scope>NUCLEOTIDE SEQUENCE [LARGE SCALE GENOMIC DNA]</scope>
    <source>
        <strain evidence="4">DSM 1565</strain>
    </source>
</reference>
<dbReference type="InterPro" id="IPR006286">
    <property type="entry name" value="C56_PfpI-like"/>
</dbReference>
<proteinExistence type="inferred from homology"/>
<evidence type="ECO:0000313" key="3">
    <source>
        <dbReference type="EMBL" id="SFV27658.1"/>
    </source>
</evidence>
<dbReference type="PROSITE" id="PS51276">
    <property type="entry name" value="PEPTIDASE_C56_PFPI"/>
    <property type="match status" value="1"/>
</dbReference>
<keyword evidence="3" id="KW-0378">Hydrolase</keyword>
<dbReference type="CDD" id="cd03134">
    <property type="entry name" value="GATase1_PfpI_like"/>
    <property type="match status" value="1"/>
</dbReference>
<organism evidence="3 4">
    <name type="scientific">Hyphomicrobium facile</name>
    <dbReference type="NCBI Taxonomy" id="51670"/>
    <lineage>
        <taxon>Bacteria</taxon>
        <taxon>Pseudomonadati</taxon>
        <taxon>Pseudomonadota</taxon>
        <taxon>Alphaproteobacteria</taxon>
        <taxon>Hyphomicrobiales</taxon>
        <taxon>Hyphomicrobiaceae</taxon>
        <taxon>Hyphomicrobium</taxon>
    </lineage>
</organism>
<dbReference type="NCBIfam" id="TIGR01382">
    <property type="entry name" value="PfpI"/>
    <property type="match status" value="1"/>
</dbReference>
<dbReference type="PANTHER" id="PTHR42733">
    <property type="entry name" value="DJ-1 PROTEIN"/>
    <property type="match status" value="1"/>
</dbReference>
<protein>
    <submittedName>
        <fullName evidence="3">Protease I</fullName>
    </submittedName>
</protein>
<dbReference type="GO" id="GO:0006508">
    <property type="term" value="P:proteolysis"/>
    <property type="evidence" value="ECO:0007669"/>
    <property type="project" value="UniProtKB-KW"/>
</dbReference>
<dbReference type="RefSeq" id="WP_092864516.1">
    <property type="nucleotide sequence ID" value="NZ_FPCH01000001.1"/>
</dbReference>
<dbReference type="Pfam" id="PF01965">
    <property type="entry name" value="DJ-1_PfpI"/>
    <property type="match status" value="1"/>
</dbReference>
<keyword evidence="3" id="KW-0645">Protease</keyword>
<gene>
    <name evidence="3" type="ORF">SAMN04488557_0814</name>
</gene>